<reference evidence="2" key="1">
    <citation type="journal article" date="2020" name="Stud. Mycol.">
        <title>101 Dothideomycetes genomes: a test case for predicting lifestyles and emergence of pathogens.</title>
        <authorList>
            <person name="Haridas S."/>
            <person name="Albert R."/>
            <person name="Binder M."/>
            <person name="Bloem J."/>
            <person name="Labutti K."/>
            <person name="Salamov A."/>
            <person name="Andreopoulos B."/>
            <person name="Baker S."/>
            <person name="Barry K."/>
            <person name="Bills G."/>
            <person name="Bluhm B."/>
            <person name="Cannon C."/>
            <person name="Castanera R."/>
            <person name="Culley D."/>
            <person name="Daum C."/>
            <person name="Ezra D."/>
            <person name="Gonzalez J."/>
            <person name="Henrissat B."/>
            <person name="Kuo A."/>
            <person name="Liang C."/>
            <person name="Lipzen A."/>
            <person name="Lutzoni F."/>
            <person name="Magnuson J."/>
            <person name="Mondo S."/>
            <person name="Nolan M."/>
            <person name="Ohm R."/>
            <person name="Pangilinan J."/>
            <person name="Park H.-J."/>
            <person name="Ramirez L."/>
            <person name="Alfaro M."/>
            <person name="Sun H."/>
            <person name="Tritt A."/>
            <person name="Yoshinaga Y."/>
            <person name="Zwiers L.-H."/>
            <person name="Turgeon B."/>
            <person name="Goodwin S."/>
            <person name="Spatafora J."/>
            <person name="Crous P."/>
            <person name="Grigoriev I."/>
        </authorList>
    </citation>
    <scope>NUCLEOTIDE SEQUENCE</scope>
    <source>
        <strain evidence="2">CBS 207.26</strain>
    </source>
</reference>
<sequence>MPRWRSCQSLCLTLTAHRSPAQPKPFLDEKRRSKVRHNLSTRKYWLGNVMFAFFQHEADLEDMADGSMLQHLATAMSKLASPQPSSAIRKPVRSGVTGQDALTNV</sequence>
<evidence type="ECO:0000256" key="1">
    <source>
        <dbReference type="SAM" id="MobiDB-lite"/>
    </source>
</evidence>
<gene>
    <name evidence="2" type="ORF">K469DRAFT_689222</name>
</gene>
<dbReference type="EMBL" id="ML994612">
    <property type="protein sequence ID" value="KAF2194179.1"/>
    <property type="molecule type" value="Genomic_DNA"/>
</dbReference>
<accession>A0A6A6ETR9</accession>
<evidence type="ECO:0000313" key="2">
    <source>
        <dbReference type="EMBL" id="KAF2194179.1"/>
    </source>
</evidence>
<evidence type="ECO:0000313" key="3">
    <source>
        <dbReference type="Proteomes" id="UP000800200"/>
    </source>
</evidence>
<keyword evidence="3" id="KW-1185">Reference proteome</keyword>
<feature type="compositionally biased region" description="Polar residues" evidence="1">
    <location>
        <begin position="96"/>
        <end position="105"/>
    </location>
</feature>
<feature type="region of interest" description="Disordered" evidence="1">
    <location>
        <begin position="80"/>
        <end position="105"/>
    </location>
</feature>
<dbReference type="AlphaFoldDB" id="A0A6A6ETR9"/>
<proteinExistence type="predicted"/>
<dbReference type="Proteomes" id="UP000800200">
    <property type="component" value="Unassembled WGS sequence"/>
</dbReference>
<name>A0A6A6ETR9_9PEZI</name>
<protein>
    <submittedName>
        <fullName evidence="2">Uncharacterized protein</fullName>
    </submittedName>
</protein>
<organism evidence="2 3">
    <name type="scientific">Zopfia rhizophila CBS 207.26</name>
    <dbReference type="NCBI Taxonomy" id="1314779"/>
    <lineage>
        <taxon>Eukaryota</taxon>
        <taxon>Fungi</taxon>
        <taxon>Dikarya</taxon>
        <taxon>Ascomycota</taxon>
        <taxon>Pezizomycotina</taxon>
        <taxon>Dothideomycetes</taxon>
        <taxon>Dothideomycetes incertae sedis</taxon>
        <taxon>Zopfiaceae</taxon>
        <taxon>Zopfia</taxon>
    </lineage>
</organism>